<feature type="domain" description="GST C-terminal" evidence="6">
    <location>
        <begin position="87"/>
        <end position="214"/>
    </location>
</feature>
<dbReference type="InterPro" id="IPR010987">
    <property type="entry name" value="Glutathione-S-Trfase_C-like"/>
</dbReference>
<dbReference type="OrthoDB" id="4951845at2759"/>
<evidence type="ECO:0000313" key="7">
    <source>
        <dbReference type="EMBL" id="EEF41889.1"/>
    </source>
</evidence>
<dbReference type="GO" id="GO:0016829">
    <property type="term" value="F:lyase activity"/>
    <property type="evidence" value="ECO:0007669"/>
    <property type="project" value="UniProtKB-KW"/>
</dbReference>
<dbReference type="CDD" id="cd03058">
    <property type="entry name" value="GST_N_Tau"/>
    <property type="match status" value="1"/>
</dbReference>
<keyword evidence="2" id="KW-0808">Transferase</keyword>
<dbReference type="SUPFAM" id="SSF47616">
    <property type="entry name" value="GST C-terminal domain-like"/>
    <property type="match status" value="1"/>
</dbReference>
<feature type="domain" description="GST N-terminal" evidence="5">
    <location>
        <begin position="3"/>
        <end position="82"/>
    </location>
</feature>
<dbReference type="InterPro" id="IPR036249">
    <property type="entry name" value="Thioredoxin-like_sf"/>
</dbReference>
<dbReference type="GO" id="GO:0005737">
    <property type="term" value="C:cytoplasm"/>
    <property type="evidence" value="ECO:0000318"/>
    <property type="project" value="GO_Central"/>
</dbReference>
<keyword evidence="7" id="KW-0456">Lyase</keyword>
<dbReference type="GO" id="GO:0004364">
    <property type="term" value="F:glutathione transferase activity"/>
    <property type="evidence" value="ECO:0000318"/>
    <property type="project" value="GO_Central"/>
</dbReference>
<comment type="similarity">
    <text evidence="4">Belongs to the GST superfamily.</text>
</comment>
<dbReference type="Proteomes" id="UP000008311">
    <property type="component" value="Unassembled WGS sequence"/>
</dbReference>
<dbReference type="SFLD" id="SFLDS00019">
    <property type="entry name" value="Glutathione_Transferase_(cytos"/>
    <property type="match status" value="1"/>
</dbReference>
<dbReference type="InParanoid" id="B9S3A7"/>
<dbReference type="Pfam" id="PF02798">
    <property type="entry name" value="GST_N"/>
    <property type="match status" value="1"/>
</dbReference>
<dbReference type="InterPro" id="IPR040079">
    <property type="entry name" value="Glutathione_S-Trfase"/>
</dbReference>
<dbReference type="Gene3D" id="3.40.30.10">
    <property type="entry name" value="Glutaredoxin"/>
    <property type="match status" value="1"/>
</dbReference>
<dbReference type="PROSITE" id="PS50404">
    <property type="entry name" value="GST_NTER"/>
    <property type="match status" value="1"/>
</dbReference>
<sequence length="230" mass="26518">MVEELKLLGTWASPFSHRIRLALKLKGIQYQYIEQDLSNKSPLLLMSNPVHKKIPVLLHNDSPIAESLVILEYIDQTWKHHPLLPKDPYDRAIARFWAKFVDEKILQTALKGSAATGKEKEQVIEEVDQYLKLLVNELKDNDFFGGESIGYLDIVAFSIFYFFEGHQVIMRIKLISEEKVPVLYKWMERLCERDVICESLPPKDKHLGYFVAPTEAAKSVSKCRSVLLDS</sequence>
<dbReference type="STRING" id="3988.B9S3A7"/>
<dbReference type="CDD" id="cd03185">
    <property type="entry name" value="GST_C_Tau"/>
    <property type="match status" value="1"/>
</dbReference>
<dbReference type="OMA" id="NDKFICE"/>
<evidence type="ECO:0000259" key="6">
    <source>
        <dbReference type="PROSITE" id="PS50405"/>
    </source>
</evidence>
<dbReference type="InterPro" id="IPR045073">
    <property type="entry name" value="Omega/Tau-like"/>
</dbReference>
<keyword evidence="8" id="KW-1185">Reference proteome</keyword>
<dbReference type="PANTHER" id="PTHR11260:SF705">
    <property type="entry name" value="GLUTATHIONE TRANSFERASE"/>
    <property type="match status" value="1"/>
</dbReference>
<evidence type="ECO:0000256" key="1">
    <source>
        <dbReference type="ARBA" id="ARBA00012452"/>
    </source>
</evidence>
<dbReference type="FunCoup" id="B9S3A7">
    <property type="interactions" value="88"/>
</dbReference>
<dbReference type="FunFam" id="3.40.30.10:FF:000014">
    <property type="entry name" value="Tau class glutathione S-transferase"/>
    <property type="match status" value="1"/>
</dbReference>
<evidence type="ECO:0000256" key="2">
    <source>
        <dbReference type="ARBA" id="ARBA00022679"/>
    </source>
</evidence>
<dbReference type="FunFam" id="1.20.1050.10:FF:000012">
    <property type="entry name" value="Tau class glutathione S-transferase"/>
    <property type="match status" value="1"/>
</dbReference>
<dbReference type="SFLD" id="SFLDG00358">
    <property type="entry name" value="Main_(cytGST)"/>
    <property type="match status" value="1"/>
</dbReference>
<evidence type="ECO:0000256" key="4">
    <source>
        <dbReference type="RuleBase" id="RU003494"/>
    </source>
</evidence>
<dbReference type="InterPro" id="IPR004045">
    <property type="entry name" value="Glutathione_S-Trfase_N"/>
</dbReference>
<dbReference type="KEGG" id="rcu:8279816"/>
<dbReference type="EMBL" id="EQ973857">
    <property type="protein sequence ID" value="EEF41889.1"/>
    <property type="molecule type" value="Genomic_DNA"/>
</dbReference>
<gene>
    <name evidence="7" type="ORF">RCOM_0731910</name>
</gene>
<accession>B9S3A7</accession>
<organism evidence="7 8">
    <name type="scientific">Ricinus communis</name>
    <name type="common">Castor bean</name>
    <dbReference type="NCBI Taxonomy" id="3988"/>
    <lineage>
        <taxon>Eukaryota</taxon>
        <taxon>Viridiplantae</taxon>
        <taxon>Streptophyta</taxon>
        <taxon>Embryophyta</taxon>
        <taxon>Tracheophyta</taxon>
        <taxon>Spermatophyta</taxon>
        <taxon>Magnoliopsida</taxon>
        <taxon>eudicotyledons</taxon>
        <taxon>Gunneridae</taxon>
        <taxon>Pentapetalae</taxon>
        <taxon>rosids</taxon>
        <taxon>fabids</taxon>
        <taxon>Malpighiales</taxon>
        <taxon>Euphorbiaceae</taxon>
        <taxon>Acalyphoideae</taxon>
        <taxon>Acalypheae</taxon>
        <taxon>Ricinus</taxon>
    </lineage>
</organism>
<dbReference type="Pfam" id="PF00043">
    <property type="entry name" value="GST_C"/>
    <property type="match status" value="1"/>
</dbReference>
<dbReference type="eggNOG" id="KOG0406">
    <property type="taxonomic scope" value="Eukaryota"/>
</dbReference>
<reference evidence="8" key="1">
    <citation type="journal article" date="2010" name="Nat. Biotechnol.">
        <title>Draft genome sequence of the oilseed species Ricinus communis.</title>
        <authorList>
            <person name="Chan A.P."/>
            <person name="Crabtree J."/>
            <person name="Zhao Q."/>
            <person name="Lorenzi H."/>
            <person name="Orvis J."/>
            <person name="Puiu D."/>
            <person name="Melake-Berhan A."/>
            <person name="Jones K.M."/>
            <person name="Redman J."/>
            <person name="Chen G."/>
            <person name="Cahoon E.B."/>
            <person name="Gedil M."/>
            <person name="Stanke M."/>
            <person name="Haas B.J."/>
            <person name="Wortman J.R."/>
            <person name="Fraser-Liggett C.M."/>
            <person name="Ravel J."/>
            <person name="Rabinowicz P.D."/>
        </authorList>
    </citation>
    <scope>NUCLEOTIDE SEQUENCE [LARGE SCALE GENOMIC DNA]</scope>
    <source>
        <strain evidence="8">cv. Hale</strain>
    </source>
</reference>
<dbReference type="SFLD" id="SFLDG01152">
    <property type="entry name" value="Main.3:_Omega-_and_Tau-like"/>
    <property type="match status" value="1"/>
</dbReference>
<evidence type="ECO:0000313" key="8">
    <source>
        <dbReference type="Proteomes" id="UP000008311"/>
    </source>
</evidence>
<dbReference type="InterPro" id="IPR004046">
    <property type="entry name" value="GST_C"/>
</dbReference>
<dbReference type="AlphaFoldDB" id="B9S3A7"/>
<protein>
    <recommendedName>
        <fullName evidence="1">glutathione transferase</fullName>
        <ecNumber evidence="1">2.5.1.18</ecNumber>
    </recommendedName>
</protein>
<evidence type="ECO:0000259" key="5">
    <source>
        <dbReference type="PROSITE" id="PS50404"/>
    </source>
</evidence>
<dbReference type="EC" id="2.5.1.18" evidence="1"/>
<dbReference type="InterPro" id="IPR045074">
    <property type="entry name" value="GST_C_Tau"/>
</dbReference>
<dbReference type="PANTHER" id="PTHR11260">
    <property type="entry name" value="GLUTATHIONE S-TRANSFERASE, GST, SUPERFAMILY, GST DOMAIN CONTAINING"/>
    <property type="match status" value="1"/>
</dbReference>
<name>B9S3A7_RICCO</name>
<dbReference type="InterPro" id="IPR036282">
    <property type="entry name" value="Glutathione-S-Trfase_C_sf"/>
</dbReference>
<dbReference type="SUPFAM" id="SSF52833">
    <property type="entry name" value="Thioredoxin-like"/>
    <property type="match status" value="1"/>
</dbReference>
<proteinExistence type="inferred from homology"/>
<dbReference type="GO" id="GO:0006749">
    <property type="term" value="P:glutathione metabolic process"/>
    <property type="evidence" value="ECO:0000318"/>
    <property type="project" value="GO_Central"/>
</dbReference>
<dbReference type="Gene3D" id="1.20.1050.10">
    <property type="match status" value="1"/>
</dbReference>
<comment type="catalytic activity">
    <reaction evidence="3">
        <text>RX + glutathione = an S-substituted glutathione + a halide anion + H(+)</text>
        <dbReference type="Rhea" id="RHEA:16437"/>
        <dbReference type="ChEBI" id="CHEBI:15378"/>
        <dbReference type="ChEBI" id="CHEBI:16042"/>
        <dbReference type="ChEBI" id="CHEBI:17792"/>
        <dbReference type="ChEBI" id="CHEBI:57925"/>
        <dbReference type="ChEBI" id="CHEBI:90779"/>
        <dbReference type="EC" id="2.5.1.18"/>
    </reaction>
</comment>
<dbReference type="PROSITE" id="PS50405">
    <property type="entry name" value="GST_CTER"/>
    <property type="match status" value="1"/>
</dbReference>
<evidence type="ECO:0000256" key="3">
    <source>
        <dbReference type="ARBA" id="ARBA00047960"/>
    </source>
</evidence>